<evidence type="ECO:0000313" key="4">
    <source>
        <dbReference type="EMBL" id="CAF1532972.1"/>
    </source>
</evidence>
<keyword evidence="1" id="KW-0812">Transmembrane</keyword>
<accession>A0A815CET8</accession>
<dbReference type="Proteomes" id="UP000663889">
    <property type="component" value="Unassembled WGS sequence"/>
</dbReference>
<dbReference type="EMBL" id="CAJNOO010001192">
    <property type="protein sequence ID" value="CAF1112493.1"/>
    <property type="molecule type" value="Genomic_DNA"/>
</dbReference>
<dbReference type="Proteomes" id="UP000663870">
    <property type="component" value="Unassembled WGS sequence"/>
</dbReference>
<feature type="transmembrane region" description="Helical" evidence="1">
    <location>
        <begin position="102"/>
        <end position="129"/>
    </location>
</feature>
<reference evidence="3" key="1">
    <citation type="submission" date="2021-02" db="EMBL/GenBank/DDBJ databases">
        <authorList>
            <person name="Nowell W R."/>
        </authorList>
    </citation>
    <scope>NUCLEOTIDE SEQUENCE</scope>
</reference>
<dbReference type="EMBL" id="CAJOAX010001214">
    <property type="protein sequence ID" value="CAF3696123.1"/>
    <property type="molecule type" value="Genomic_DNA"/>
</dbReference>
<dbReference type="Proteomes" id="UP000663882">
    <property type="component" value="Unassembled WGS sequence"/>
</dbReference>
<evidence type="ECO:0000313" key="5">
    <source>
        <dbReference type="EMBL" id="CAF3696123.1"/>
    </source>
</evidence>
<evidence type="ECO:0000256" key="1">
    <source>
        <dbReference type="SAM" id="Phobius"/>
    </source>
</evidence>
<keyword evidence="1" id="KW-0472">Membrane</keyword>
<organism evidence="3 8">
    <name type="scientific">Rotaria sordida</name>
    <dbReference type="NCBI Taxonomy" id="392033"/>
    <lineage>
        <taxon>Eukaryota</taxon>
        <taxon>Metazoa</taxon>
        <taxon>Spiralia</taxon>
        <taxon>Gnathifera</taxon>
        <taxon>Rotifera</taxon>
        <taxon>Eurotatoria</taxon>
        <taxon>Bdelloidea</taxon>
        <taxon>Philodinida</taxon>
        <taxon>Philodinidae</taxon>
        <taxon>Rotaria</taxon>
    </lineage>
</organism>
<name>A0A815CET8_9BILA</name>
<dbReference type="EMBL" id="CAJNOL010002852">
    <property type="protein sequence ID" value="CAF1532972.1"/>
    <property type="molecule type" value="Genomic_DNA"/>
</dbReference>
<proteinExistence type="predicted"/>
<keyword evidence="7" id="KW-1185">Reference proteome</keyword>
<dbReference type="OrthoDB" id="10068541at2759"/>
<dbReference type="EMBL" id="CAJNOU010002032">
    <property type="protein sequence ID" value="CAF1282630.1"/>
    <property type="molecule type" value="Genomic_DNA"/>
</dbReference>
<dbReference type="AlphaFoldDB" id="A0A815CET8"/>
<evidence type="ECO:0000313" key="7">
    <source>
        <dbReference type="Proteomes" id="UP000663870"/>
    </source>
</evidence>
<evidence type="ECO:0000313" key="8">
    <source>
        <dbReference type="Proteomes" id="UP000663889"/>
    </source>
</evidence>
<gene>
    <name evidence="6" type="ORF">FNK824_LOCUS19976</name>
    <name evidence="4" type="ORF">JXQ802_LOCUS42378</name>
    <name evidence="5" type="ORF">OTI717_LOCUS12213</name>
    <name evidence="2" type="ORF">RFH988_LOCUS19913</name>
    <name evidence="3" type="ORF">SEV965_LOCUS25338</name>
</gene>
<comment type="caution">
    <text evidence="3">The sequence shown here is derived from an EMBL/GenBank/DDBJ whole genome shotgun (WGS) entry which is preliminary data.</text>
</comment>
<dbReference type="Proteomes" id="UP000663874">
    <property type="component" value="Unassembled WGS sequence"/>
</dbReference>
<protein>
    <submittedName>
        <fullName evidence="3">Uncharacterized protein</fullName>
    </submittedName>
</protein>
<evidence type="ECO:0000313" key="6">
    <source>
        <dbReference type="EMBL" id="CAF3889442.1"/>
    </source>
</evidence>
<evidence type="ECO:0000313" key="3">
    <source>
        <dbReference type="EMBL" id="CAF1282630.1"/>
    </source>
</evidence>
<evidence type="ECO:0000313" key="2">
    <source>
        <dbReference type="EMBL" id="CAF1112493.1"/>
    </source>
</evidence>
<sequence>MQSNDNRIISIHNSSATFNMLQENNPLQIIADSRFHMIIKRAIQRSRITPLSPKQMIHSECSSWSSASIVSSIDLKTPEPTLHNEVSQKLEAINKTSRNGKLLIILTIFLVLLILIGIILSIVLSLTLIKNSSTETTTITHLVTTNI</sequence>
<keyword evidence="1" id="KW-1133">Transmembrane helix</keyword>
<dbReference type="Proteomes" id="UP000663823">
    <property type="component" value="Unassembled WGS sequence"/>
</dbReference>
<dbReference type="EMBL" id="CAJOBE010003586">
    <property type="protein sequence ID" value="CAF3889442.1"/>
    <property type="molecule type" value="Genomic_DNA"/>
</dbReference>